<accession>A0ABN3GG12</accession>
<evidence type="ECO:0000256" key="1">
    <source>
        <dbReference type="SAM" id="Phobius"/>
    </source>
</evidence>
<organism evidence="2 3">
    <name type="scientific">Dactylosporangium salmoneum</name>
    <dbReference type="NCBI Taxonomy" id="53361"/>
    <lineage>
        <taxon>Bacteria</taxon>
        <taxon>Bacillati</taxon>
        <taxon>Actinomycetota</taxon>
        <taxon>Actinomycetes</taxon>
        <taxon>Micromonosporales</taxon>
        <taxon>Micromonosporaceae</taxon>
        <taxon>Dactylosporangium</taxon>
    </lineage>
</organism>
<feature type="transmembrane region" description="Helical" evidence="1">
    <location>
        <begin position="166"/>
        <end position="185"/>
    </location>
</feature>
<feature type="transmembrane region" description="Helical" evidence="1">
    <location>
        <begin position="141"/>
        <end position="160"/>
    </location>
</feature>
<evidence type="ECO:0000313" key="3">
    <source>
        <dbReference type="Proteomes" id="UP001501444"/>
    </source>
</evidence>
<dbReference type="Proteomes" id="UP001501444">
    <property type="component" value="Unassembled WGS sequence"/>
</dbReference>
<gene>
    <name evidence="2" type="ORF">GCM10010170_040090</name>
</gene>
<keyword evidence="1" id="KW-0472">Membrane</keyword>
<keyword evidence="1" id="KW-1133">Transmembrane helix</keyword>
<feature type="transmembrane region" description="Helical" evidence="1">
    <location>
        <begin position="190"/>
        <end position="208"/>
    </location>
</feature>
<evidence type="ECO:0000313" key="2">
    <source>
        <dbReference type="EMBL" id="GAA2350475.1"/>
    </source>
</evidence>
<proteinExistence type="predicted"/>
<protein>
    <submittedName>
        <fullName evidence="2">Membrane protein</fullName>
    </submittedName>
</protein>
<feature type="transmembrane region" description="Helical" evidence="1">
    <location>
        <begin position="77"/>
        <end position="95"/>
    </location>
</feature>
<comment type="caution">
    <text evidence="2">The sequence shown here is derived from an EMBL/GenBank/DDBJ whole genome shotgun (WGS) entry which is preliminary data.</text>
</comment>
<dbReference type="Pfam" id="PF03988">
    <property type="entry name" value="DUF347"/>
    <property type="match status" value="4"/>
</dbReference>
<keyword evidence="3" id="KW-1185">Reference proteome</keyword>
<feature type="transmembrane region" description="Helical" evidence="1">
    <location>
        <begin position="228"/>
        <end position="248"/>
    </location>
</feature>
<dbReference type="EMBL" id="BAAARV010000029">
    <property type="protein sequence ID" value="GAA2350475.1"/>
    <property type="molecule type" value="Genomic_DNA"/>
</dbReference>
<feature type="transmembrane region" description="Helical" evidence="1">
    <location>
        <begin position="101"/>
        <end position="121"/>
    </location>
</feature>
<name>A0ABN3GG12_9ACTN</name>
<sequence length="256" mass="27507">MQPRKSEFARIVSKVPEVTVYFWVIKVLATTVGETAADLLNFNLGLGLGGTTAVMFVALAVALVLQYRAPRYVPWRYWLVVVLVSIAGTLVTDNLTDGFGVPLETTTAVFAVLLAIVFVWWYRSEGTLSIHSITTRRRETFYWAAILVTFALGTAAGDLLAERLSLGYLLSAALFATVIAFIGLFYGLRVLGGVLAFWAAYVLTRPLGASLGDWVTQPSDSGGLDFGTVGPSAVCLAAVVALVCYLTASGRDRLPA</sequence>
<keyword evidence="1" id="KW-0812">Transmembrane</keyword>
<dbReference type="InterPro" id="IPR007136">
    <property type="entry name" value="DUF347"/>
</dbReference>
<feature type="transmembrane region" description="Helical" evidence="1">
    <location>
        <begin position="46"/>
        <end position="65"/>
    </location>
</feature>
<reference evidence="2 3" key="1">
    <citation type="journal article" date="2019" name="Int. J. Syst. Evol. Microbiol.">
        <title>The Global Catalogue of Microorganisms (GCM) 10K type strain sequencing project: providing services to taxonomists for standard genome sequencing and annotation.</title>
        <authorList>
            <consortium name="The Broad Institute Genomics Platform"/>
            <consortium name="The Broad Institute Genome Sequencing Center for Infectious Disease"/>
            <person name="Wu L."/>
            <person name="Ma J."/>
        </authorList>
    </citation>
    <scope>NUCLEOTIDE SEQUENCE [LARGE SCALE GENOMIC DNA]</scope>
    <source>
        <strain evidence="2 3">JCM 3272</strain>
    </source>
</reference>
<feature type="transmembrane region" description="Helical" evidence="1">
    <location>
        <begin position="20"/>
        <end position="40"/>
    </location>
</feature>